<name>A0ABW0R079_9BACL</name>
<proteinExistence type="predicted"/>
<evidence type="ECO:0000313" key="1">
    <source>
        <dbReference type="EMBL" id="MFC5530093.1"/>
    </source>
</evidence>
<dbReference type="RefSeq" id="WP_378112028.1">
    <property type="nucleotide sequence ID" value="NZ_JBHSNC010000036.1"/>
</dbReference>
<keyword evidence="2" id="KW-1185">Reference proteome</keyword>
<dbReference type="Proteomes" id="UP001596108">
    <property type="component" value="Unassembled WGS sequence"/>
</dbReference>
<accession>A0ABW0R079</accession>
<gene>
    <name evidence="1" type="ORF">ACFPQ4_11710</name>
</gene>
<organism evidence="1 2">
    <name type="scientific">Cohnella yongneupensis</name>
    <dbReference type="NCBI Taxonomy" id="425006"/>
    <lineage>
        <taxon>Bacteria</taxon>
        <taxon>Bacillati</taxon>
        <taxon>Bacillota</taxon>
        <taxon>Bacilli</taxon>
        <taxon>Bacillales</taxon>
        <taxon>Paenibacillaceae</taxon>
        <taxon>Cohnella</taxon>
    </lineage>
</organism>
<comment type="caution">
    <text evidence="1">The sequence shown here is derived from an EMBL/GenBank/DDBJ whole genome shotgun (WGS) entry which is preliminary data.</text>
</comment>
<protein>
    <submittedName>
        <fullName evidence="1">Uncharacterized protein</fullName>
    </submittedName>
</protein>
<evidence type="ECO:0000313" key="2">
    <source>
        <dbReference type="Proteomes" id="UP001596108"/>
    </source>
</evidence>
<sequence>MIPFRNSWPYDITGNDVFVQECPFCKASNVLLPLKPADVVSLYDGARKILLVFPCCHSRVRIVDADPDYLLANRPLRTENPISD</sequence>
<dbReference type="EMBL" id="JBHSNC010000036">
    <property type="protein sequence ID" value="MFC5530093.1"/>
    <property type="molecule type" value="Genomic_DNA"/>
</dbReference>
<reference evidence="2" key="1">
    <citation type="journal article" date="2019" name="Int. J. Syst. Evol. Microbiol.">
        <title>The Global Catalogue of Microorganisms (GCM) 10K type strain sequencing project: providing services to taxonomists for standard genome sequencing and annotation.</title>
        <authorList>
            <consortium name="The Broad Institute Genomics Platform"/>
            <consortium name="The Broad Institute Genome Sequencing Center for Infectious Disease"/>
            <person name="Wu L."/>
            <person name="Ma J."/>
        </authorList>
    </citation>
    <scope>NUCLEOTIDE SEQUENCE [LARGE SCALE GENOMIC DNA]</scope>
    <source>
        <strain evidence="2">CGMCC 1.18578</strain>
    </source>
</reference>